<keyword evidence="1" id="KW-0812">Transmembrane</keyword>
<keyword evidence="3" id="KW-1185">Reference proteome</keyword>
<evidence type="ECO:0000256" key="1">
    <source>
        <dbReference type="SAM" id="Phobius"/>
    </source>
</evidence>
<name>A0A1U7PZ19_9FLAO</name>
<dbReference type="InterPro" id="IPR016032">
    <property type="entry name" value="Sig_transdc_resp-reg_C-effctor"/>
</dbReference>
<dbReference type="Gene3D" id="1.10.10.10">
    <property type="entry name" value="Winged helix-like DNA-binding domain superfamily/Winged helix DNA-binding domain"/>
    <property type="match status" value="1"/>
</dbReference>
<organism evidence="2 3">
    <name type="scientific">Epilithonimonas bovis DSM 19482</name>
    <dbReference type="NCBI Taxonomy" id="1121284"/>
    <lineage>
        <taxon>Bacteria</taxon>
        <taxon>Pseudomonadati</taxon>
        <taxon>Bacteroidota</taxon>
        <taxon>Flavobacteriia</taxon>
        <taxon>Flavobacteriales</taxon>
        <taxon>Weeksellaceae</taxon>
        <taxon>Chryseobacterium group</taxon>
        <taxon>Epilithonimonas</taxon>
    </lineage>
</organism>
<dbReference type="GO" id="GO:0003677">
    <property type="term" value="F:DNA binding"/>
    <property type="evidence" value="ECO:0007669"/>
    <property type="project" value="InterPro"/>
</dbReference>
<protein>
    <recommendedName>
        <fullName evidence="4">HTH luxR-type domain-containing protein</fullName>
    </recommendedName>
</protein>
<evidence type="ECO:0000313" key="2">
    <source>
        <dbReference type="EMBL" id="SIT97140.1"/>
    </source>
</evidence>
<dbReference type="Proteomes" id="UP000187261">
    <property type="component" value="Unassembled WGS sequence"/>
</dbReference>
<dbReference type="SUPFAM" id="SSF46894">
    <property type="entry name" value="C-terminal effector domain of the bipartite response regulators"/>
    <property type="match status" value="1"/>
</dbReference>
<dbReference type="AlphaFoldDB" id="A0A1U7PZ19"/>
<dbReference type="OrthoDB" id="1523128at2"/>
<reference evidence="3" key="1">
    <citation type="submission" date="2016-10" db="EMBL/GenBank/DDBJ databases">
        <authorList>
            <person name="Varghese N."/>
            <person name="Submissions S."/>
        </authorList>
    </citation>
    <scope>NUCLEOTIDE SEQUENCE [LARGE SCALE GENOMIC DNA]</scope>
    <source>
        <strain evidence="3">DSM 19482</strain>
    </source>
</reference>
<accession>A0A1U7PZ19</accession>
<dbReference type="InterPro" id="IPR036388">
    <property type="entry name" value="WH-like_DNA-bd_sf"/>
</dbReference>
<keyword evidence="1" id="KW-0472">Membrane</keyword>
<feature type="transmembrane region" description="Helical" evidence="1">
    <location>
        <begin position="36"/>
        <end position="61"/>
    </location>
</feature>
<gene>
    <name evidence="2" type="ORF">SAMN05660493_01849</name>
</gene>
<evidence type="ECO:0008006" key="4">
    <source>
        <dbReference type="Google" id="ProtNLM"/>
    </source>
</evidence>
<keyword evidence="1" id="KW-1133">Transmembrane helix</keyword>
<dbReference type="RefSeq" id="WP_159435866.1">
    <property type="nucleotide sequence ID" value="NZ_FTPU01000017.1"/>
</dbReference>
<dbReference type="EMBL" id="FTPU01000017">
    <property type="protein sequence ID" value="SIT97140.1"/>
    <property type="molecule type" value="Genomic_DNA"/>
</dbReference>
<dbReference type="GO" id="GO:0006355">
    <property type="term" value="P:regulation of DNA-templated transcription"/>
    <property type="evidence" value="ECO:0007669"/>
    <property type="project" value="InterPro"/>
</dbReference>
<evidence type="ECO:0000313" key="3">
    <source>
        <dbReference type="Proteomes" id="UP000187261"/>
    </source>
</evidence>
<feature type="transmembrane region" description="Helical" evidence="1">
    <location>
        <begin position="130"/>
        <end position="150"/>
    </location>
</feature>
<sequence length="320" mass="36988">MYATMRCTNFSSSFFASSSSASVIRCLPVPDKFSESLFASLVLADLLLGYINLASCALLTIETSFKNLYKAYLLGGDYKTSADYFQQYDNIRDSLNIEEKAVNVEREKIESSFRDKEQAMELENNKKRLNLLYAIVVLLIISSVLLFLIVRYKNNLYKEKIENELVASREKGLKLELELKNKELVSKSLLETERTELYQSITNELRDIVSTDDPELLKQNLNNVIFRLSRNHSTTNWDEFSFRFTNVYDSFYEKLQDLHPGLNHNDKRLCALIKLNLSSKEIADITKTSIKSVENSRTRLRRKLGLTNTKTELNQYLSEL</sequence>
<dbReference type="STRING" id="1121284.SAMN05660493_01849"/>
<proteinExistence type="predicted"/>